<dbReference type="STRING" id="545696.HOLDEFILI_00892"/>
<comment type="caution">
    <text evidence="2">The sequence shown here is derived from an EMBL/GenBank/DDBJ whole genome shotgun (WGS) entry which is preliminary data.</text>
</comment>
<reference evidence="2 3" key="1">
    <citation type="submission" date="2008-12" db="EMBL/GenBank/DDBJ databases">
        <authorList>
            <person name="Fulton L."/>
            <person name="Clifton S."/>
            <person name="Fulton B."/>
            <person name="Xu J."/>
            <person name="Minx P."/>
            <person name="Pepin K.H."/>
            <person name="Johnson M."/>
            <person name="Bhonagiri V."/>
            <person name="Nash W.E."/>
            <person name="Mardis E.R."/>
            <person name="Wilson R.K."/>
        </authorList>
    </citation>
    <scope>NUCLEOTIDE SEQUENCE [LARGE SCALE GENOMIC DNA]</scope>
    <source>
        <strain evidence="2 3">DSM 12042</strain>
    </source>
</reference>
<proteinExistence type="predicted"/>
<evidence type="ECO:0000259" key="1">
    <source>
        <dbReference type="PROSITE" id="PS51186"/>
    </source>
</evidence>
<dbReference type="Gene3D" id="1.10.287.900">
    <property type="entry name" value="The crystal structure of the spermine/spermidine acetyltransferase from enterococcus faecali"/>
    <property type="match status" value="1"/>
</dbReference>
<dbReference type="Pfam" id="PF00583">
    <property type="entry name" value="Acetyltransf_1"/>
    <property type="match status" value="1"/>
</dbReference>
<gene>
    <name evidence="2" type="ORF">HOLDEFILI_00892</name>
</gene>
<dbReference type="RefSeq" id="WP_006058102.1">
    <property type="nucleotide sequence ID" value="NZ_GG657553.1"/>
</dbReference>
<evidence type="ECO:0000313" key="3">
    <source>
        <dbReference type="Proteomes" id="UP000005950"/>
    </source>
</evidence>
<keyword evidence="2" id="KW-0808">Transferase</keyword>
<dbReference type="PROSITE" id="PS51186">
    <property type="entry name" value="GNAT"/>
    <property type="match status" value="1"/>
</dbReference>
<dbReference type="HOGENOM" id="CLU_111226_4_2_9"/>
<dbReference type="InterPro" id="IPR000182">
    <property type="entry name" value="GNAT_dom"/>
</dbReference>
<protein>
    <submittedName>
        <fullName evidence="2">Diamine N-acetyltransferase domain protein</fullName>
    </submittedName>
</protein>
<name>B9Y511_9FIRM</name>
<dbReference type="GO" id="GO:0016747">
    <property type="term" value="F:acyltransferase activity, transferring groups other than amino-acyl groups"/>
    <property type="evidence" value="ECO:0007669"/>
    <property type="project" value="InterPro"/>
</dbReference>
<dbReference type="SUPFAM" id="SSF55729">
    <property type="entry name" value="Acyl-CoA N-acyltransferases (Nat)"/>
    <property type="match status" value="1"/>
</dbReference>
<dbReference type="InterPro" id="IPR016181">
    <property type="entry name" value="Acyl_CoA_acyltransferase"/>
</dbReference>
<dbReference type="InterPro" id="IPR027455">
    <property type="entry name" value="Sper_AcTfrase_N"/>
</dbReference>
<dbReference type="Gene3D" id="3.40.630.30">
    <property type="match status" value="1"/>
</dbReference>
<sequence>MNLTMVPVTADNREEISRLHVAAGQESYIETVPQCLREAEEEARWRPFGIFDGKQAVGFAMLGFFEKEYPVAFSPKAGSMPVTFQPQPGRLWLDRFLIDGAAQGQGYGKAALSLIAKTLSLEFPDREIYLSVYPENSAAIHLYRSFGFQFTGEKDIHGEDIMVCYPPFPG</sequence>
<feature type="domain" description="N-acetyltransferase" evidence="1">
    <location>
        <begin position="3"/>
        <end position="167"/>
    </location>
</feature>
<dbReference type="eggNOG" id="COG0456">
    <property type="taxonomic scope" value="Bacteria"/>
</dbReference>
<organism evidence="2 3">
    <name type="scientific">Holdemania filiformis DSM 12042</name>
    <dbReference type="NCBI Taxonomy" id="545696"/>
    <lineage>
        <taxon>Bacteria</taxon>
        <taxon>Bacillati</taxon>
        <taxon>Bacillota</taxon>
        <taxon>Erysipelotrichia</taxon>
        <taxon>Erysipelotrichales</taxon>
        <taxon>Erysipelotrichaceae</taxon>
        <taxon>Holdemania</taxon>
    </lineage>
</organism>
<dbReference type="CDD" id="cd04301">
    <property type="entry name" value="NAT_SF"/>
    <property type="match status" value="1"/>
</dbReference>
<dbReference type="EMBL" id="ACCF01000054">
    <property type="protein sequence ID" value="EEF68924.1"/>
    <property type="molecule type" value="Genomic_DNA"/>
</dbReference>
<dbReference type="OrthoDB" id="9127144at2"/>
<accession>B9Y511</accession>
<dbReference type="AlphaFoldDB" id="B9Y511"/>
<reference evidence="2 3" key="2">
    <citation type="submission" date="2009-02" db="EMBL/GenBank/DDBJ databases">
        <title>Draft genome sequence of Holdemania filiformis DSM 12042.</title>
        <authorList>
            <person name="Sudarsanam P."/>
            <person name="Ley R."/>
            <person name="Guruge J."/>
            <person name="Turnbaugh P.J."/>
            <person name="Mahowald M."/>
            <person name="Liep D."/>
            <person name="Gordon J."/>
        </authorList>
    </citation>
    <scope>NUCLEOTIDE SEQUENCE [LARGE SCALE GENOMIC DNA]</scope>
    <source>
        <strain evidence="2 3">DSM 12042</strain>
    </source>
</reference>
<evidence type="ECO:0000313" key="2">
    <source>
        <dbReference type="EMBL" id="EEF68924.1"/>
    </source>
</evidence>
<dbReference type="Proteomes" id="UP000005950">
    <property type="component" value="Unassembled WGS sequence"/>
</dbReference>